<keyword evidence="6" id="KW-0067">ATP-binding</keyword>
<keyword evidence="5" id="KW-0378">Hydrolase</keyword>
<keyword evidence="1" id="KW-0963">Cytoplasm</keyword>
<keyword evidence="3" id="KW-0547">Nucleotide-binding</keyword>
<dbReference type="EMBL" id="JACXWD010000004">
    <property type="protein sequence ID" value="MBD3866910.1"/>
    <property type="molecule type" value="Genomic_DNA"/>
</dbReference>
<keyword evidence="7" id="KW-0315">Glutamine amidotransferase</keyword>
<dbReference type="PIRSF" id="PIRSF001586">
    <property type="entry name" value="FGAM_synth_I"/>
    <property type="match status" value="1"/>
</dbReference>
<evidence type="ECO:0000256" key="7">
    <source>
        <dbReference type="ARBA" id="ARBA00022962"/>
    </source>
</evidence>
<evidence type="ECO:0000256" key="5">
    <source>
        <dbReference type="ARBA" id="ARBA00022801"/>
    </source>
</evidence>
<name>A0A8J6XXF4_9BACT</name>
<keyword evidence="4" id="KW-0658">Purine biosynthesis</keyword>
<protein>
    <submittedName>
        <fullName evidence="8">Phosphoribosylformylglycinamidine synthase subunit PurQ</fullName>
    </submittedName>
</protein>
<dbReference type="PANTHER" id="PTHR10099">
    <property type="entry name" value="PHOSPHORIBOSYLFORMYLGLYCINAMIDINE SYNTHASE"/>
    <property type="match status" value="1"/>
</dbReference>
<evidence type="ECO:0000313" key="8">
    <source>
        <dbReference type="EMBL" id="MBD3866910.1"/>
    </source>
</evidence>
<comment type="caution">
    <text evidence="8">The sequence shown here is derived from an EMBL/GenBank/DDBJ whole genome shotgun (WGS) entry which is preliminary data.</text>
</comment>
<dbReference type="GO" id="GO:0005737">
    <property type="term" value="C:cytoplasm"/>
    <property type="evidence" value="ECO:0007669"/>
    <property type="project" value="TreeGrafter"/>
</dbReference>
<evidence type="ECO:0000256" key="6">
    <source>
        <dbReference type="ARBA" id="ARBA00022840"/>
    </source>
</evidence>
<dbReference type="SMART" id="SM01211">
    <property type="entry name" value="GATase_5"/>
    <property type="match status" value="1"/>
</dbReference>
<evidence type="ECO:0000256" key="3">
    <source>
        <dbReference type="ARBA" id="ARBA00022741"/>
    </source>
</evidence>
<accession>A0A8J6XXF4</accession>
<dbReference type="PANTHER" id="PTHR10099:SF1">
    <property type="entry name" value="PHOSPHORIBOSYLFORMYLGLYCINAMIDINE SYNTHASE"/>
    <property type="match status" value="1"/>
</dbReference>
<keyword evidence="2" id="KW-0436">Ligase</keyword>
<dbReference type="InterPro" id="IPR029062">
    <property type="entry name" value="Class_I_gatase-like"/>
</dbReference>
<dbReference type="Gene3D" id="3.40.50.880">
    <property type="match status" value="1"/>
</dbReference>
<evidence type="ECO:0000313" key="9">
    <source>
        <dbReference type="Proteomes" id="UP000648239"/>
    </source>
</evidence>
<proteinExistence type="predicted"/>
<dbReference type="GO" id="GO:0006189">
    <property type="term" value="P:'de novo' IMP biosynthetic process"/>
    <property type="evidence" value="ECO:0007669"/>
    <property type="project" value="InterPro"/>
</dbReference>
<dbReference type="GO" id="GO:0016787">
    <property type="term" value="F:hydrolase activity"/>
    <property type="evidence" value="ECO:0007669"/>
    <property type="project" value="UniProtKB-KW"/>
</dbReference>
<evidence type="ECO:0000256" key="4">
    <source>
        <dbReference type="ARBA" id="ARBA00022755"/>
    </source>
</evidence>
<dbReference type="AlphaFoldDB" id="A0A8J6XXF4"/>
<dbReference type="GO" id="GO:0005524">
    <property type="term" value="F:ATP binding"/>
    <property type="evidence" value="ECO:0007669"/>
    <property type="project" value="UniProtKB-KW"/>
</dbReference>
<gene>
    <name evidence="8" type="ORF">IFK94_02205</name>
</gene>
<evidence type="ECO:0000256" key="1">
    <source>
        <dbReference type="ARBA" id="ARBA00022490"/>
    </source>
</evidence>
<dbReference type="SUPFAM" id="SSF52317">
    <property type="entry name" value="Class I glutamine amidotransferase-like"/>
    <property type="match status" value="1"/>
</dbReference>
<dbReference type="Pfam" id="PF13507">
    <property type="entry name" value="GATase_5"/>
    <property type="match status" value="1"/>
</dbReference>
<organism evidence="8 9">
    <name type="scientific">Candidatus Polarisedimenticola svalbardensis</name>
    <dbReference type="NCBI Taxonomy" id="2886004"/>
    <lineage>
        <taxon>Bacteria</taxon>
        <taxon>Pseudomonadati</taxon>
        <taxon>Acidobacteriota</taxon>
        <taxon>Candidatus Polarisedimenticolia</taxon>
        <taxon>Candidatus Polarisedimenticolales</taxon>
        <taxon>Candidatus Polarisedimenticolaceae</taxon>
        <taxon>Candidatus Polarisedimenticola</taxon>
    </lineage>
</organism>
<sequence length="270" mass="29496">MSKVRVLILTGLGLNCEAETDAAFRMVGAEPEQVHLLDLLEGRAERKLSDYRILAFIGGFAFGDHLGAGFVFANKIRWRLYDQLVSFIENGGLALGVCNGFQTMVRLGMLPGFDGDYRTPRATLAPNDKLGYRDAWVKLAVDPDSPCVWTRGLTTIDLPARHGEGKFLAESPEILERLESGSQVAVRYVDADGNPTQDWPHNPNGSPDAVAGICDPTGRLFGLMPHPDAYLYPYQHPNWHRDKHQEGILLPAEGAGLAIFRNGVEAAAAG</sequence>
<reference evidence="8 9" key="1">
    <citation type="submission" date="2020-08" db="EMBL/GenBank/DDBJ databases">
        <title>Acidobacteriota in marine sediments use diverse sulfur dissimilation pathways.</title>
        <authorList>
            <person name="Wasmund K."/>
        </authorList>
    </citation>
    <scope>NUCLEOTIDE SEQUENCE [LARGE SCALE GENOMIC DNA]</scope>
    <source>
        <strain evidence="8">MAG AM4</strain>
    </source>
</reference>
<evidence type="ECO:0000256" key="2">
    <source>
        <dbReference type="ARBA" id="ARBA00022598"/>
    </source>
</evidence>
<dbReference type="Proteomes" id="UP000648239">
    <property type="component" value="Unassembled WGS sequence"/>
</dbReference>
<dbReference type="InterPro" id="IPR010075">
    <property type="entry name" value="PRibForGlyAmidine_synth_PurQ"/>
</dbReference>
<dbReference type="GO" id="GO:0004642">
    <property type="term" value="F:phosphoribosylformylglycinamidine synthase activity"/>
    <property type="evidence" value="ECO:0007669"/>
    <property type="project" value="InterPro"/>
</dbReference>